<feature type="compositionally biased region" description="Basic and acidic residues" evidence="1">
    <location>
        <begin position="72"/>
        <end position="85"/>
    </location>
</feature>
<reference evidence="3 4" key="1">
    <citation type="submission" date="2019-06" db="EMBL/GenBank/DDBJ databases">
        <title>Sequencing the genomes of 1000 actinobacteria strains.</title>
        <authorList>
            <person name="Klenk H.-P."/>
        </authorList>
    </citation>
    <scope>NUCLEOTIDE SEQUENCE [LARGE SCALE GENOMIC DNA]</scope>
    <source>
        <strain evidence="3 4">DSM 102200</strain>
    </source>
</reference>
<keyword evidence="4" id="KW-1185">Reference proteome</keyword>
<proteinExistence type="predicted"/>
<dbReference type="AlphaFoldDB" id="A0A543CKF7"/>
<comment type="caution">
    <text evidence="3">The sequence shown here is derived from an EMBL/GenBank/DDBJ whole genome shotgun (WGS) entry which is preliminary data.</text>
</comment>
<dbReference type="PROSITE" id="PS51257">
    <property type="entry name" value="PROKAR_LIPOPROTEIN"/>
    <property type="match status" value="1"/>
</dbReference>
<evidence type="ECO:0000256" key="2">
    <source>
        <dbReference type="SAM" id="SignalP"/>
    </source>
</evidence>
<evidence type="ECO:0000313" key="3">
    <source>
        <dbReference type="EMBL" id="TQL97586.1"/>
    </source>
</evidence>
<sequence>MRISAVRVAGVCAISAALALSATACGSADKKAACGKLQKTITDVSKKGMTQISDPNGLAETYSNGANQMRQQGKDSGDDKVEKAANDAATALENLGQQVKSIAGGGSTTPKMPDVAPLTNAGAELKSACDG</sequence>
<feature type="signal peptide" evidence="2">
    <location>
        <begin position="1"/>
        <end position="24"/>
    </location>
</feature>
<keyword evidence="2" id="KW-0732">Signal</keyword>
<organism evidence="3 4">
    <name type="scientific">Actinoallomurus bryophytorum</name>
    <dbReference type="NCBI Taxonomy" id="1490222"/>
    <lineage>
        <taxon>Bacteria</taxon>
        <taxon>Bacillati</taxon>
        <taxon>Actinomycetota</taxon>
        <taxon>Actinomycetes</taxon>
        <taxon>Streptosporangiales</taxon>
        <taxon>Thermomonosporaceae</taxon>
        <taxon>Actinoallomurus</taxon>
    </lineage>
</organism>
<evidence type="ECO:0000313" key="4">
    <source>
        <dbReference type="Proteomes" id="UP000316096"/>
    </source>
</evidence>
<feature type="chain" id="PRO_5038786823" description="Small secreted protein" evidence="2">
    <location>
        <begin position="25"/>
        <end position="131"/>
    </location>
</feature>
<dbReference type="Proteomes" id="UP000316096">
    <property type="component" value="Unassembled WGS sequence"/>
</dbReference>
<feature type="region of interest" description="Disordered" evidence="1">
    <location>
        <begin position="48"/>
        <end position="131"/>
    </location>
</feature>
<feature type="compositionally biased region" description="Polar residues" evidence="1">
    <location>
        <begin position="61"/>
        <end position="71"/>
    </location>
</feature>
<accession>A0A543CKF7</accession>
<evidence type="ECO:0000256" key="1">
    <source>
        <dbReference type="SAM" id="MobiDB-lite"/>
    </source>
</evidence>
<gene>
    <name evidence="3" type="ORF">FB559_3181</name>
</gene>
<dbReference type="EMBL" id="VFOZ01000001">
    <property type="protein sequence ID" value="TQL97586.1"/>
    <property type="molecule type" value="Genomic_DNA"/>
</dbReference>
<name>A0A543CKF7_9ACTN</name>
<protein>
    <recommendedName>
        <fullName evidence="5">Small secreted protein</fullName>
    </recommendedName>
</protein>
<evidence type="ECO:0008006" key="5">
    <source>
        <dbReference type="Google" id="ProtNLM"/>
    </source>
</evidence>